<evidence type="ECO:0000313" key="2">
    <source>
        <dbReference type="Proteomes" id="UP000031036"/>
    </source>
</evidence>
<dbReference type="OrthoDB" id="5864052at2759"/>
<reference evidence="1 2" key="1">
    <citation type="submission" date="2014-11" db="EMBL/GenBank/DDBJ databases">
        <title>Genetic blueprint of the zoonotic pathogen Toxocara canis.</title>
        <authorList>
            <person name="Zhu X.-Q."/>
            <person name="Korhonen P.K."/>
            <person name="Cai H."/>
            <person name="Young N.D."/>
            <person name="Nejsum P."/>
            <person name="von Samson-Himmelstjerna G."/>
            <person name="Boag P.R."/>
            <person name="Tan P."/>
            <person name="Li Q."/>
            <person name="Min J."/>
            <person name="Yang Y."/>
            <person name="Wang X."/>
            <person name="Fang X."/>
            <person name="Hall R.S."/>
            <person name="Hofmann A."/>
            <person name="Sternberg P.W."/>
            <person name="Jex A.R."/>
            <person name="Gasser R.B."/>
        </authorList>
    </citation>
    <scope>NUCLEOTIDE SEQUENCE [LARGE SCALE GENOMIC DNA]</scope>
    <source>
        <strain evidence="1">PN_DK_2014</strain>
    </source>
</reference>
<organism evidence="1 2">
    <name type="scientific">Toxocara canis</name>
    <name type="common">Canine roundworm</name>
    <dbReference type="NCBI Taxonomy" id="6265"/>
    <lineage>
        <taxon>Eukaryota</taxon>
        <taxon>Metazoa</taxon>
        <taxon>Ecdysozoa</taxon>
        <taxon>Nematoda</taxon>
        <taxon>Chromadorea</taxon>
        <taxon>Rhabditida</taxon>
        <taxon>Spirurina</taxon>
        <taxon>Ascaridomorpha</taxon>
        <taxon>Ascaridoidea</taxon>
        <taxon>Toxocaridae</taxon>
        <taxon>Toxocara</taxon>
    </lineage>
</organism>
<sequence length="260" mass="29501">MRRRTWTEHRSKCEFQVLFMVMNADEITHLQFDTGASFTDGLLNIDKKPLWTCIDMISAEIEANMLINHIDIHNHFLTSILQPTKLADVCRLYREKLDVLNNCPESERLTPSALLVALQIVCVSRHQVLMRINECATTMETTLANKCQQFCASRGESMQPNHPIRSCAFAECTAKCINLQLKECEDSKETFNLYNEIAGAQMLMGIEAAFDGQSHQAHQLLRSQTIPLKCRTLIQKSLIASLETPKLEKSDNAANNDLPF</sequence>
<name>A0A0B2VIH5_TOXCA</name>
<dbReference type="Proteomes" id="UP000031036">
    <property type="component" value="Unassembled WGS sequence"/>
</dbReference>
<dbReference type="EMBL" id="JPKZ01001543">
    <property type="protein sequence ID" value="KHN81333.1"/>
    <property type="molecule type" value="Genomic_DNA"/>
</dbReference>
<dbReference type="OMA" id="RINECAT"/>
<proteinExistence type="predicted"/>
<keyword evidence="2" id="KW-1185">Reference proteome</keyword>
<dbReference type="AlphaFoldDB" id="A0A0B2VIH5"/>
<gene>
    <name evidence="1" type="ORF">Tcan_08515</name>
</gene>
<accession>A0A0B2VIH5</accession>
<comment type="caution">
    <text evidence="1">The sequence shown here is derived from an EMBL/GenBank/DDBJ whole genome shotgun (WGS) entry which is preliminary data.</text>
</comment>
<protein>
    <submittedName>
        <fullName evidence="1">Uncharacterized protein</fullName>
    </submittedName>
</protein>
<evidence type="ECO:0000313" key="1">
    <source>
        <dbReference type="EMBL" id="KHN81333.1"/>
    </source>
</evidence>